<dbReference type="Proteomes" id="UP000254711">
    <property type="component" value="Unassembled WGS sequence"/>
</dbReference>
<dbReference type="EMBL" id="QQSY01000003">
    <property type="protein sequence ID" value="RDI98023.1"/>
    <property type="molecule type" value="Genomic_DNA"/>
</dbReference>
<comment type="caution">
    <text evidence="1">The sequence shown here is derived from an EMBL/GenBank/DDBJ whole genome shotgun (WGS) entry which is preliminary data.</text>
</comment>
<gene>
    <name evidence="1" type="ORF">DVT68_13120</name>
</gene>
<sequence length="141" mass="14881">MRGRLCQKVAKGLLGGAMQADRPHPVSYALTVARACAEFALEAMNQRSFPKPYASALSVAAEDAATRLGEFLSAQGETIAPDALKTASLARTDLEAVAQITMLIIANDLAPKAASFVARSVRYTAEHAVNRLSHVEEAIGA</sequence>
<name>A0A370K5U3_9GAMM</name>
<evidence type="ECO:0000313" key="1">
    <source>
        <dbReference type="EMBL" id="RDI98023.1"/>
    </source>
</evidence>
<protein>
    <submittedName>
        <fullName evidence="1">Uncharacterized protein</fullName>
    </submittedName>
</protein>
<accession>A0A370K5U3</accession>
<reference evidence="1 2" key="1">
    <citation type="submission" date="2018-07" db="EMBL/GenBank/DDBJ databases">
        <title>Dyella solisilvae sp. nov., isolated from the pine and broad-leaved mixed forest soil.</title>
        <authorList>
            <person name="Gao Z."/>
            <person name="Qiu L."/>
        </authorList>
    </citation>
    <scope>NUCLEOTIDE SEQUENCE [LARGE SCALE GENOMIC DNA]</scope>
    <source>
        <strain evidence="1 2">DHG54</strain>
    </source>
</reference>
<proteinExistence type="predicted"/>
<dbReference type="AlphaFoldDB" id="A0A370K5U3"/>
<evidence type="ECO:0000313" key="2">
    <source>
        <dbReference type="Proteomes" id="UP000254711"/>
    </source>
</evidence>
<keyword evidence="2" id="KW-1185">Reference proteome</keyword>
<organism evidence="1 2">
    <name type="scientific">Dyella solisilvae</name>
    <dbReference type="NCBI Taxonomy" id="1920168"/>
    <lineage>
        <taxon>Bacteria</taxon>
        <taxon>Pseudomonadati</taxon>
        <taxon>Pseudomonadota</taxon>
        <taxon>Gammaproteobacteria</taxon>
        <taxon>Lysobacterales</taxon>
        <taxon>Rhodanobacteraceae</taxon>
        <taxon>Dyella</taxon>
    </lineage>
</organism>